<comment type="caution">
    <text evidence="2">The sequence shown here is derived from an EMBL/GenBank/DDBJ whole genome shotgun (WGS) entry which is preliminary data.</text>
</comment>
<name>A0ABR0JEB3_9EURO</name>
<accession>A0ABR0JEB3</accession>
<gene>
    <name evidence="2" type="ORF">LTR69_004879</name>
</gene>
<evidence type="ECO:0000313" key="2">
    <source>
        <dbReference type="EMBL" id="KAK5061697.1"/>
    </source>
</evidence>
<evidence type="ECO:0000313" key="3">
    <source>
        <dbReference type="Proteomes" id="UP001345691"/>
    </source>
</evidence>
<dbReference type="Proteomes" id="UP001345691">
    <property type="component" value="Unassembled WGS sequence"/>
</dbReference>
<organism evidence="2 3">
    <name type="scientific">Exophiala sideris</name>
    <dbReference type="NCBI Taxonomy" id="1016849"/>
    <lineage>
        <taxon>Eukaryota</taxon>
        <taxon>Fungi</taxon>
        <taxon>Dikarya</taxon>
        <taxon>Ascomycota</taxon>
        <taxon>Pezizomycotina</taxon>
        <taxon>Eurotiomycetes</taxon>
        <taxon>Chaetothyriomycetidae</taxon>
        <taxon>Chaetothyriales</taxon>
        <taxon>Herpotrichiellaceae</taxon>
        <taxon>Exophiala</taxon>
    </lineage>
</organism>
<feature type="transmembrane region" description="Helical" evidence="1">
    <location>
        <begin position="424"/>
        <end position="442"/>
    </location>
</feature>
<dbReference type="EMBL" id="JAVRRF010000009">
    <property type="protein sequence ID" value="KAK5061697.1"/>
    <property type="molecule type" value="Genomic_DNA"/>
</dbReference>
<evidence type="ECO:0000256" key="1">
    <source>
        <dbReference type="SAM" id="Phobius"/>
    </source>
</evidence>
<proteinExistence type="predicted"/>
<protein>
    <submittedName>
        <fullName evidence="2">Uncharacterized protein</fullName>
    </submittedName>
</protein>
<keyword evidence="3" id="KW-1185">Reference proteome</keyword>
<keyword evidence="1" id="KW-1133">Transmembrane helix</keyword>
<reference evidence="2 3" key="1">
    <citation type="submission" date="2023-08" db="EMBL/GenBank/DDBJ databases">
        <title>Black Yeasts Isolated from many extreme environments.</title>
        <authorList>
            <person name="Coleine C."/>
            <person name="Stajich J.E."/>
            <person name="Selbmann L."/>
        </authorList>
    </citation>
    <scope>NUCLEOTIDE SEQUENCE [LARGE SCALE GENOMIC DNA]</scope>
    <source>
        <strain evidence="2 3">CCFEE 6328</strain>
    </source>
</reference>
<keyword evidence="1" id="KW-0812">Transmembrane</keyword>
<sequence length="443" mass="45123">MTTQMITSTLVLANMSSTTTESVDTIVPQLTPASVPDSVVLTFPPLPTITAPGLNVTAIGSFAQTATVTETSTALVTLTATTDAPGPVVPVPATTAMSESSLDQNMTTTTTSTLISTRSISLVVFTSGTTTVFPTASSVFPTASVNGTTSNTTTFHASTQTPTFGFPSTASPSLSLTPVQTGSASSLRIPYVARLVVLIGRMLIVSADDLPIAVSAPDTGLINVTVAGPTPVPMSIPMSIPIYSTSTFYDNCTTTSTTDLSRDSLSIPLSFKTLSISSSTTVTDTLTAQTTIETTVVIDNTTATFKVPVIPPQLTAPASASIFNLTAPITAPGIVTGPSTGTNLSTTTTPPFNVLTFLTGTGANNATTTAAPPSVPFPWMNTSSGVDAHNSLLDTSEATTYPPKPTASRLGSAGAAMPLPPKSLVYGTVTCLLIIGAGAWVVL</sequence>
<keyword evidence="1" id="KW-0472">Membrane</keyword>